<dbReference type="EMBL" id="RCUV01000013">
    <property type="protein sequence ID" value="RLP69370.1"/>
    <property type="molecule type" value="Genomic_DNA"/>
</dbReference>
<dbReference type="Proteomes" id="UP000270299">
    <property type="component" value="Unassembled WGS sequence"/>
</dbReference>
<feature type="region of interest" description="Disordered" evidence="1">
    <location>
        <begin position="1"/>
        <end position="27"/>
    </location>
</feature>
<evidence type="ECO:0000313" key="3">
    <source>
        <dbReference type="Proteomes" id="UP000270299"/>
    </source>
</evidence>
<comment type="caution">
    <text evidence="2">The sequence shown here is derived from an EMBL/GenBank/DDBJ whole genome shotgun (WGS) entry which is preliminary data.</text>
</comment>
<proteinExistence type="predicted"/>
<dbReference type="OrthoDB" id="3215396at2"/>
<sequence length="269" mass="30281">MDTAGNNQDAQRVGFSSVPVEQGEAAPAEPGWLTQFEKLSPAENLARLDTDRQLVEELRAQNFSGLHWNYYATELAKYGLAVLTGWTMRGLIFDRVKKYSFGGLPQPIDDALRDHQTAESLAGEVVAISLRAFRERVLIPGKWDPSKGASIKTFFIGQCLMQFPNIYRKWHTETYDQASMRAESINDDENFDEDLLANGEDVAVTVTIQSEIDRALEAVKDPRAKKAYVLAAAGHTHEEIGQHLEMTPKAVERMLHYERSKRRQKGELA</sequence>
<evidence type="ECO:0000256" key="1">
    <source>
        <dbReference type="SAM" id="MobiDB-lite"/>
    </source>
</evidence>
<reference evidence="2 3" key="1">
    <citation type="submission" date="2018-10" db="EMBL/GenBank/DDBJ databases">
        <authorList>
            <person name="Li J."/>
        </authorList>
    </citation>
    <scope>NUCLEOTIDE SEQUENCE [LARGE SCALE GENOMIC DNA]</scope>
    <source>
        <strain evidence="2 3">CCTCC AB209002</strain>
    </source>
</reference>
<dbReference type="RefSeq" id="WP_121673501.1">
    <property type="nucleotide sequence ID" value="NZ_BMXM01000009.1"/>
</dbReference>
<gene>
    <name evidence="2" type="ORF">D9V29_11645</name>
</gene>
<evidence type="ECO:0000313" key="2">
    <source>
        <dbReference type="EMBL" id="RLP69370.1"/>
    </source>
</evidence>
<accession>A0A3L6ZNA2</accession>
<feature type="compositionally biased region" description="Polar residues" evidence="1">
    <location>
        <begin position="1"/>
        <end position="10"/>
    </location>
</feature>
<name>A0A3L6ZNA2_9MICO</name>
<organism evidence="2 3">
    <name type="scientific">Mycetocola manganoxydans</name>
    <dbReference type="NCBI Taxonomy" id="699879"/>
    <lineage>
        <taxon>Bacteria</taxon>
        <taxon>Bacillati</taxon>
        <taxon>Actinomycetota</taxon>
        <taxon>Actinomycetes</taxon>
        <taxon>Micrococcales</taxon>
        <taxon>Microbacteriaceae</taxon>
        <taxon>Mycetocola</taxon>
    </lineage>
</organism>
<protein>
    <submittedName>
        <fullName evidence="2">Sigma-70 family RNA polymerase sigma factor</fullName>
    </submittedName>
</protein>
<dbReference type="AlphaFoldDB" id="A0A3L6ZNA2"/>
<keyword evidence="3" id="KW-1185">Reference proteome</keyword>